<protein>
    <submittedName>
        <fullName evidence="12">Energy transducer TonB</fullName>
    </submittedName>
</protein>
<dbReference type="GO" id="GO:0015031">
    <property type="term" value="P:protein transport"/>
    <property type="evidence" value="ECO:0007669"/>
    <property type="project" value="UniProtKB-KW"/>
</dbReference>
<evidence type="ECO:0000256" key="5">
    <source>
        <dbReference type="ARBA" id="ARBA00022519"/>
    </source>
</evidence>
<feature type="transmembrane region" description="Helical" evidence="10">
    <location>
        <begin position="50"/>
        <end position="69"/>
    </location>
</feature>
<evidence type="ECO:0000256" key="10">
    <source>
        <dbReference type="SAM" id="Phobius"/>
    </source>
</evidence>
<dbReference type="InterPro" id="IPR006260">
    <property type="entry name" value="TonB/TolA_C"/>
</dbReference>
<evidence type="ECO:0000256" key="1">
    <source>
        <dbReference type="ARBA" id="ARBA00004383"/>
    </source>
</evidence>
<evidence type="ECO:0000256" key="7">
    <source>
        <dbReference type="ARBA" id="ARBA00022927"/>
    </source>
</evidence>
<keyword evidence="3" id="KW-0813">Transport</keyword>
<evidence type="ECO:0000256" key="8">
    <source>
        <dbReference type="ARBA" id="ARBA00022989"/>
    </source>
</evidence>
<evidence type="ECO:0000259" key="11">
    <source>
        <dbReference type="PROSITE" id="PS52015"/>
    </source>
</evidence>
<evidence type="ECO:0000313" key="13">
    <source>
        <dbReference type="Proteomes" id="UP000569202"/>
    </source>
</evidence>
<accession>A0A7Y2W9U2</accession>
<proteinExistence type="inferred from homology"/>
<comment type="caution">
    <text evidence="12">The sequence shown here is derived from an EMBL/GenBank/DDBJ whole genome shotgun (WGS) entry which is preliminary data.</text>
</comment>
<dbReference type="Pfam" id="PF03544">
    <property type="entry name" value="TonB_C"/>
    <property type="match status" value="1"/>
</dbReference>
<dbReference type="PANTHER" id="PTHR33446">
    <property type="entry name" value="PROTEIN TONB-RELATED"/>
    <property type="match status" value="1"/>
</dbReference>
<keyword evidence="5" id="KW-0997">Cell inner membrane</keyword>
<dbReference type="RefSeq" id="WP_171539677.1">
    <property type="nucleotide sequence ID" value="NZ_JABERL010000005.1"/>
</dbReference>
<keyword evidence="9 10" id="KW-0472">Membrane</keyword>
<comment type="similarity">
    <text evidence="2">Belongs to the TonB family.</text>
</comment>
<keyword evidence="7" id="KW-0653">Protein transport</keyword>
<sequence length="273" mass="29707">MSNIGINQYKRAVLYDRIAATHQQHAPVTADWFNSTVGQHVQHPVQKSKGFLIALAIVAGLHFGVWVLSEQFKIEPLPITKPEPVVIEIIKPKEEPPKIIEPKIPPITKKVEIPPVQSKPVPVSKPIEKPVVKSAPVKPVEAKPIERPVVTEKITEPVKLAVPEPPAEKPAPPAAQNLPVSEAKGYAGYLSNPAPEYPEIALERGWEGSVLLRVKVSASGSPLSVEVKQGSGKKALDDAALRTVKRWKFSPAMRGSTAIEGWVDVPINFKLPA</sequence>
<dbReference type="PANTHER" id="PTHR33446:SF2">
    <property type="entry name" value="PROTEIN TONB"/>
    <property type="match status" value="1"/>
</dbReference>
<evidence type="ECO:0000256" key="2">
    <source>
        <dbReference type="ARBA" id="ARBA00006555"/>
    </source>
</evidence>
<gene>
    <name evidence="12" type="ORF">HLH17_01990</name>
</gene>
<dbReference type="InterPro" id="IPR051045">
    <property type="entry name" value="TonB-dependent_transducer"/>
</dbReference>
<dbReference type="GO" id="GO:0098797">
    <property type="term" value="C:plasma membrane protein complex"/>
    <property type="evidence" value="ECO:0007669"/>
    <property type="project" value="TreeGrafter"/>
</dbReference>
<dbReference type="Gene3D" id="3.30.1150.10">
    <property type="match status" value="1"/>
</dbReference>
<dbReference type="EMBL" id="JABERL010000005">
    <property type="protein sequence ID" value="NNH76474.1"/>
    <property type="molecule type" value="Genomic_DNA"/>
</dbReference>
<evidence type="ECO:0000256" key="3">
    <source>
        <dbReference type="ARBA" id="ARBA00022448"/>
    </source>
</evidence>
<evidence type="ECO:0000313" key="12">
    <source>
        <dbReference type="EMBL" id="NNH76474.1"/>
    </source>
</evidence>
<reference evidence="12 13" key="1">
    <citation type="submission" date="2020-04" db="EMBL/GenBank/DDBJ databases">
        <title>Acinetobacter Taxon 24.</title>
        <authorList>
            <person name="Nemec A."/>
            <person name="Radolfova-Krizova L."/>
            <person name="Higgins P.G."/>
            <person name="Spanelova P."/>
        </authorList>
    </citation>
    <scope>NUCLEOTIDE SEQUENCE [LARGE SCALE GENOMIC DNA]</scope>
    <source>
        <strain evidence="12 13">ANC 5380</strain>
    </source>
</reference>
<keyword evidence="8 10" id="KW-1133">Transmembrane helix</keyword>
<evidence type="ECO:0000256" key="4">
    <source>
        <dbReference type="ARBA" id="ARBA00022475"/>
    </source>
</evidence>
<feature type="domain" description="TonB C-terminal" evidence="11">
    <location>
        <begin position="182"/>
        <end position="273"/>
    </location>
</feature>
<dbReference type="InterPro" id="IPR037682">
    <property type="entry name" value="TonB_C"/>
</dbReference>
<evidence type="ECO:0000256" key="9">
    <source>
        <dbReference type="ARBA" id="ARBA00023136"/>
    </source>
</evidence>
<dbReference type="PROSITE" id="PS52015">
    <property type="entry name" value="TONB_CTD"/>
    <property type="match status" value="1"/>
</dbReference>
<dbReference type="AlphaFoldDB" id="A0A7Y2W9U2"/>
<keyword evidence="4" id="KW-1003">Cell membrane</keyword>
<organism evidence="12 13">
    <name type="scientific">Acinetobacter terrae</name>
    <dbReference type="NCBI Taxonomy" id="2731247"/>
    <lineage>
        <taxon>Bacteria</taxon>
        <taxon>Pseudomonadati</taxon>
        <taxon>Pseudomonadota</taxon>
        <taxon>Gammaproteobacteria</taxon>
        <taxon>Moraxellales</taxon>
        <taxon>Moraxellaceae</taxon>
        <taxon>Acinetobacter</taxon>
        <taxon>Acinetobacter Taxon 24</taxon>
    </lineage>
</organism>
<evidence type="ECO:0000256" key="6">
    <source>
        <dbReference type="ARBA" id="ARBA00022692"/>
    </source>
</evidence>
<dbReference type="GO" id="GO:0055085">
    <property type="term" value="P:transmembrane transport"/>
    <property type="evidence" value="ECO:0007669"/>
    <property type="project" value="InterPro"/>
</dbReference>
<dbReference type="SUPFAM" id="SSF74653">
    <property type="entry name" value="TolA/TonB C-terminal domain"/>
    <property type="match status" value="1"/>
</dbReference>
<keyword evidence="6 10" id="KW-0812">Transmembrane</keyword>
<dbReference type="NCBIfam" id="TIGR01352">
    <property type="entry name" value="tonB_Cterm"/>
    <property type="match status" value="1"/>
</dbReference>
<dbReference type="GO" id="GO:0031992">
    <property type="term" value="F:energy transducer activity"/>
    <property type="evidence" value="ECO:0007669"/>
    <property type="project" value="TreeGrafter"/>
</dbReference>
<comment type="subcellular location">
    <subcellularLocation>
        <location evidence="1">Cell inner membrane</location>
        <topology evidence="1">Single-pass membrane protein</topology>
        <orientation evidence="1">Periplasmic side</orientation>
    </subcellularLocation>
</comment>
<dbReference type="Proteomes" id="UP000569202">
    <property type="component" value="Unassembled WGS sequence"/>
</dbReference>
<name>A0A7Y2W9U2_9GAMM</name>